<dbReference type="Proteomes" id="UP001344632">
    <property type="component" value="Unassembled WGS sequence"/>
</dbReference>
<evidence type="ECO:0008006" key="4">
    <source>
        <dbReference type="Google" id="ProtNLM"/>
    </source>
</evidence>
<evidence type="ECO:0000256" key="1">
    <source>
        <dbReference type="SAM" id="MobiDB-lite"/>
    </source>
</evidence>
<feature type="compositionally biased region" description="Basic and acidic residues" evidence="1">
    <location>
        <begin position="399"/>
        <end position="408"/>
    </location>
</feature>
<evidence type="ECO:0000313" key="2">
    <source>
        <dbReference type="EMBL" id="MEC0239238.1"/>
    </source>
</evidence>
<comment type="caution">
    <text evidence="2">The sequence shown here is derived from an EMBL/GenBank/DDBJ whole genome shotgun (WGS) entry which is preliminary data.</text>
</comment>
<feature type="compositionally biased region" description="Polar residues" evidence="1">
    <location>
        <begin position="409"/>
        <end position="425"/>
    </location>
</feature>
<proteinExistence type="predicted"/>
<keyword evidence="3" id="KW-1185">Reference proteome</keyword>
<protein>
    <recommendedName>
        <fullName evidence="4">Tail tape measure protein</fullName>
    </recommendedName>
</protein>
<feature type="region of interest" description="Disordered" evidence="1">
    <location>
        <begin position="398"/>
        <end position="431"/>
    </location>
</feature>
<accession>A0ABU6GHN6</accession>
<dbReference type="EMBL" id="JARLKZ010000004">
    <property type="protein sequence ID" value="MEC0239238.1"/>
    <property type="molecule type" value="Genomic_DNA"/>
</dbReference>
<name>A0ABU6GHN6_9BACL</name>
<dbReference type="RefSeq" id="WP_326086258.1">
    <property type="nucleotide sequence ID" value="NZ_JARLKZ010000004.1"/>
</dbReference>
<evidence type="ECO:0000313" key="3">
    <source>
        <dbReference type="Proteomes" id="UP001344632"/>
    </source>
</evidence>
<organism evidence="2 3">
    <name type="scientific">Paenibacillus dokdonensis</name>
    <dbReference type="NCBI Taxonomy" id="2567944"/>
    <lineage>
        <taxon>Bacteria</taxon>
        <taxon>Bacillati</taxon>
        <taxon>Bacillota</taxon>
        <taxon>Bacilli</taxon>
        <taxon>Bacillales</taxon>
        <taxon>Paenibacillaceae</taxon>
        <taxon>Paenibacillus</taxon>
    </lineage>
</organism>
<gene>
    <name evidence="2" type="ORF">P4H66_05130</name>
</gene>
<sequence length="545" mass="57471">MAETLNYRMNLVIDPKNVIKANRELRAMERYFERIQGRVMRIGRTRMAPEIVLRDRASKGLDGILGKINRVKSQIINASGTVKVKVRQEQARQEQPNGKKHAMKAPSMPQAVLIFPDFTPMVQAVNANSVASMINSRLLITNAGYLANLANALNSIKIGGSSGPKEEENQPKSFWEKFKSGVTFAKNATATVKGAKDVKENWGNLKEDWRGQDPISGRTSREKAASTAKKIWNNKGRIVDLASSVTETLEGGTGVTDSVMGLFSGGGSSTSSAITHSVSEVAGSGSGIASKLLKGGGKKLLGPLGYAVDAFNIVKAKPGKERAQAIGSAAGGAIGSVLGGAVGSLIPIPVVGTAIGSVVGGAVGDFVGGKVGGMVADYAPKIKETFSSVKGWFSKNFSGKKDKPKTDISQKPSELISQPTHSGSRGSFGPPAPVYPIGASAATTDGLIGPRLQSAAAPVTSAGKTVPQLVQISPEQMNTFSGLLQDFKTEMTVNYNLPPGAVQVTVHEEHPIDIEGLIQQIGQRLRAEFQKATQNQKPAARAYAL</sequence>
<reference evidence="2 3" key="1">
    <citation type="submission" date="2023-03" db="EMBL/GenBank/DDBJ databases">
        <title>Bacillus Genome Sequencing.</title>
        <authorList>
            <person name="Dunlap C."/>
        </authorList>
    </citation>
    <scope>NUCLEOTIDE SEQUENCE [LARGE SCALE GENOMIC DNA]</scope>
    <source>
        <strain evidence="2 3">BD-525</strain>
    </source>
</reference>